<dbReference type="PRINTS" id="PR00032">
    <property type="entry name" value="HTHARAC"/>
</dbReference>
<dbReference type="Proteomes" id="UP000236497">
    <property type="component" value="Unassembled WGS sequence"/>
</dbReference>
<dbReference type="PROSITE" id="PS50110">
    <property type="entry name" value="RESPONSE_REGULATORY"/>
    <property type="match status" value="1"/>
</dbReference>
<evidence type="ECO:0000259" key="8">
    <source>
        <dbReference type="PROSITE" id="PS50110"/>
    </source>
</evidence>
<proteinExistence type="predicted"/>
<evidence type="ECO:0000256" key="4">
    <source>
        <dbReference type="ARBA" id="ARBA00023163"/>
    </source>
</evidence>
<dbReference type="PANTHER" id="PTHR43280">
    <property type="entry name" value="ARAC-FAMILY TRANSCRIPTIONAL REGULATOR"/>
    <property type="match status" value="1"/>
</dbReference>
<evidence type="ECO:0000313" key="10">
    <source>
        <dbReference type="Proteomes" id="UP000236497"/>
    </source>
</evidence>
<dbReference type="PANTHER" id="PTHR43280:SF2">
    <property type="entry name" value="HTH-TYPE TRANSCRIPTIONAL REGULATOR EXSA"/>
    <property type="match status" value="1"/>
</dbReference>
<keyword evidence="6" id="KW-0597">Phosphoprotein</keyword>
<dbReference type="GO" id="GO:0000160">
    <property type="term" value="P:phosphorelay signal transduction system"/>
    <property type="evidence" value="ECO:0007669"/>
    <property type="project" value="InterPro"/>
</dbReference>
<name>A0A0H5SHZ3_HERHM</name>
<dbReference type="RefSeq" id="WP_103202810.1">
    <property type="nucleotide sequence ID" value="NZ_CVTD020000016.1"/>
</dbReference>
<dbReference type="Gene3D" id="3.40.50.2300">
    <property type="match status" value="1"/>
</dbReference>
<feature type="domain" description="HTH araC/xylS-type" evidence="7">
    <location>
        <begin position="431"/>
        <end position="529"/>
    </location>
</feature>
<gene>
    <name evidence="9" type="ORF">HHT355_1499</name>
</gene>
<dbReference type="OrthoDB" id="9794370at2"/>
<dbReference type="InterPro" id="IPR018060">
    <property type="entry name" value="HTH_AraC"/>
</dbReference>
<dbReference type="SMART" id="SM00448">
    <property type="entry name" value="REC"/>
    <property type="match status" value="1"/>
</dbReference>
<evidence type="ECO:0000259" key="7">
    <source>
        <dbReference type="PROSITE" id="PS01124"/>
    </source>
</evidence>
<evidence type="ECO:0000256" key="5">
    <source>
        <dbReference type="ARBA" id="ARBA00024867"/>
    </source>
</evidence>
<protein>
    <recommendedName>
        <fullName evidence="1">Stage 0 sporulation protein A homolog</fullName>
    </recommendedName>
</protein>
<dbReference type="SUPFAM" id="SSF52172">
    <property type="entry name" value="CheY-like"/>
    <property type="match status" value="1"/>
</dbReference>
<dbReference type="Pfam" id="PF00072">
    <property type="entry name" value="Response_reg"/>
    <property type="match status" value="1"/>
</dbReference>
<evidence type="ECO:0000313" key="9">
    <source>
        <dbReference type="EMBL" id="CRZ34700.1"/>
    </source>
</evidence>
<evidence type="ECO:0000256" key="2">
    <source>
        <dbReference type="ARBA" id="ARBA00023015"/>
    </source>
</evidence>
<organism evidence="9 10">
    <name type="scientific">Herbinix hemicellulosilytica</name>
    <dbReference type="NCBI Taxonomy" id="1564487"/>
    <lineage>
        <taxon>Bacteria</taxon>
        <taxon>Bacillati</taxon>
        <taxon>Bacillota</taxon>
        <taxon>Clostridia</taxon>
        <taxon>Lachnospirales</taxon>
        <taxon>Lachnospiraceae</taxon>
        <taxon>Herbinix</taxon>
    </lineage>
</organism>
<feature type="modified residue" description="4-aspartylphosphate" evidence="6">
    <location>
        <position position="55"/>
    </location>
</feature>
<dbReference type="InterPro" id="IPR001789">
    <property type="entry name" value="Sig_transdc_resp-reg_receiver"/>
</dbReference>
<evidence type="ECO:0000256" key="3">
    <source>
        <dbReference type="ARBA" id="ARBA00023125"/>
    </source>
</evidence>
<evidence type="ECO:0000256" key="6">
    <source>
        <dbReference type="PROSITE-ProRule" id="PRU00169"/>
    </source>
</evidence>
<dbReference type="InterPro" id="IPR009057">
    <property type="entry name" value="Homeodomain-like_sf"/>
</dbReference>
<dbReference type="PROSITE" id="PS00041">
    <property type="entry name" value="HTH_ARAC_FAMILY_1"/>
    <property type="match status" value="1"/>
</dbReference>
<keyword evidence="3" id="KW-0238">DNA-binding</keyword>
<sequence length="535" mass="61685">MYKIMLADDEGIVIDSLKFIIEKNFGDKCSIEYAHTGRSVIELAEKFKPDIAIMDIHMPGINGIEAMKEIRKTNKSVIFIIMTAYDKFNYAKEAINLGVLEYLTKPVNQAVITGVLQKAMDIIEAERKKRSNDLMIREKLEIVIPIIESDFIYSALSGSDFERVKDDFCNLLGIKDEYGMILIMELGDAIIEGHLTNPVGISVKAQSFYHAIRESLKGEFNCIVGPLMVNKIIVFIPSDKSQLEYDDRIKIIEKARNLVRELTKKIDIQIKIGIGSVTPINRLEDSYKEALSAIRNSKGRVAHVKDLPIGCEYEEDYPVHIENALFEKIEKGDIEGTQAEANSFFDWMVSNYPEHVMDIKLKVLEFVLFAEQKAFLSGGMKYYFLYRKDYLPTLIQIENFEQLRKWFIDKVTQACRNIVTKRQEQTRGLISKAKAYIEENYNKDISLDEVSRNVDISPYYFSKLFKEETGVNFIDYLTNIRIEKAKRLLLYTDMNIKNICLDIGYSDPNYFSRIFKKQVGLTPTEFRETDKANKN</sequence>
<dbReference type="SMART" id="SM00342">
    <property type="entry name" value="HTH_ARAC"/>
    <property type="match status" value="1"/>
</dbReference>
<dbReference type="InterPro" id="IPR011006">
    <property type="entry name" value="CheY-like_superfamily"/>
</dbReference>
<dbReference type="PROSITE" id="PS01124">
    <property type="entry name" value="HTH_ARAC_FAMILY_2"/>
    <property type="match status" value="1"/>
</dbReference>
<dbReference type="GO" id="GO:0003700">
    <property type="term" value="F:DNA-binding transcription factor activity"/>
    <property type="evidence" value="ECO:0007669"/>
    <property type="project" value="InterPro"/>
</dbReference>
<keyword evidence="4" id="KW-0804">Transcription</keyword>
<feature type="domain" description="Response regulatory" evidence="8">
    <location>
        <begin position="3"/>
        <end position="120"/>
    </location>
</feature>
<dbReference type="InterPro" id="IPR018062">
    <property type="entry name" value="HTH_AraC-typ_CS"/>
</dbReference>
<reference evidence="9 10" key="1">
    <citation type="submission" date="2015-06" db="EMBL/GenBank/DDBJ databases">
        <authorList>
            <person name="Wibberg Daniel"/>
        </authorList>
    </citation>
    <scope>NUCLEOTIDE SEQUENCE [LARGE SCALE GENOMIC DNA]</scope>
    <source>
        <strain evidence="9 10">T3/55T</strain>
    </source>
</reference>
<dbReference type="Pfam" id="PF12833">
    <property type="entry name" value="HTH_18"/>
    <property type="match status" value="1"/>
</dbReference>
<dbReference type="GO" id="GO:0043565">
    <property type="term" value="F:sequence-specific DNA binding"/>
    <property type="evidence" value="ECO:0007669"/>
    <property type="project" value="InterPro"/>
</dbReference>
<dbReference type="InterPro" id="IPR020449">
    <property type="entry name" value="Tscrpt_reg_AraC-type_HTH"/>
</dbReference>
<keyword evidence="2" id="KW-0805">Transcription regulation</keyword>
<dbReference type="Gene3D" id="1.10.10.60">
    <property type="entry name" value="Homeodomain-like"/>
    <property type="match status" value="2"/>
</dbReference>
<dbReference type="SUPFAM" id="SSF46689">
    <property type="entry name" value="Homeodomain-like"/>
    <property type="match status" value="2"/>
</dbReference>
<accession>A0A0H5SHZ3</accession>
<dbReference type="CDD" id="cd17536">
    <property type="entry name" value="REC_YesN-like"/>
    <property type="match status" value="1"/>
</dbReference>
<comment type="function">
    <text evidence="5">May play the central regulatory role in sporulation. It may be an element of the effector pathway responsible for the activation of sporulation genes in response to nutritional stress. Spo0A may act in concert with spo0H (a sigma factor) to control the expression of some genes that are critical to the sporulation process.</text>
</comment>
<keyword evidence="10" id="KW-1185">Reference proteome</keyword>
<dbReference type="AlphaFoldDB" id="A0A0H5SHZ3"/>
<dbReference type="EMBL" id="CVTD020000016">
    <property type="protein sequence ID" value="CRZ34700.1"/>
    <property type="molecule type" value="Genomic_DNA"/>
</dbReference>
<evidence type="ECO:0000256" key="1">
    <source>
        <dbReference type="ARBA" id="ARBA00018672"/>
    </source>
</evidence>